<name>A0A1J6HND3_9HYPH</name>
<keyword evidence="2" id="KW-0805">Transcription regulation</keyword>
<dbReference type="InterPro" id="IPR036388">
    <property type="entry name" value="WH-like_DNA-bd_sf"/>
</dbReference>
<evidence type="ECO:0000313" key="7">
    <source>
        <dbReference type="EMBL" id="OIS94460.1"/>
    </source>
</evidence>
<dbReference type="CDD" id="cd06171">
    <property type="entry name" value="Sigma70_r4"/>
    <property type="match status" value="1"/>
</dbReference>
<evidence type="ECO:0000256" key="4">
    <source>
        <dbReference type="ARBA" id="ARBA00023163"/>
    </source>
</evidence>
<dbReference type="PANTHER" id="PTHR43133:SF25">
    <property type="entry name" value="RNA POLYMERASE SIGMA FACTOR RFAY-RELATED"/>
    <property type="match status" value="1"/>
</dbReference>
<feature type="domain" description="RNA polymerase sigma factor 70 region 4 type 2" evidence="5">
    <location>
        <begin position="115"/>
        <end position="164"/>
    </location>
</feature>
<evidence type="ECO:0000259" key="6">
    <source>
        <dbReference type="Pfam" id="PF22029"/>
    </source>
</evidence>
<dbReference type="InterPro" id="IPR014284">
    <property type="entry name" value="RNA_pol_sigma-70_dom"/>
</dbReference>
<dbReference type="NCBIfam" id="TIGR02937">
    <property type="entry name" value="sigma70-ECF"/>
    <property type="match status" value="1"/>
</dbReference>
<feature type="domain" description="PhyR sigma2" evidence="6">
    <location>
        <begin position="27"/>
        <end position="77"/>
    </location>
</feature>
<dbReference type="GO" id="GO:0016987">
    <property type="term" value="F:sigma factor activity"/>
    <property type="evidence" value="ECO:0007669"/>
    <property type="project" value="UniProtKB-KW"/>
</dbReference>
<dbReference type="InterPro" id="IPR013324">
    <property type="entry name" value="RNA_pol_sigma_r3/r4-like"/>
</dbReference>
<dbReference type="GO" id="GO:0006352">
    <property type="term" value="P:DNA-templated transcription initiation"/>
    <property type="evidence" value="ECO:0007669"/>
    <property type="project" value="InterPro"/>
</dbReference>
<dbReference type="InterPro" id="IPR013325">
    <property type="entry name" value="RNA_pol_sigma_r2"/>
</dbReference>
<dbReference type="Gene3D" id="1.10.10.10">
    <property type="entry name" value="Winged helix-like DNA-binding domain superfamily/Winged helix DNA-binding domain"/>
    <property type="match status" value="1"/>
</dbReference>
<organism evidence="7 8">
    <name type="scientific">Brucella cytisi</name>
    <dbReference type="NCBI Taxonomy" id="407152"/>
    <lineage>
        <taxon>Bacteria</taxon>
        <taxon>Pseudomonadati</taxon>
        <taxon>Pseudomonadota</taxon>
        <taxon>Alphaproteobacteria</taxon>
        <taxon>Hyphomicrobiales</taxon>
        <taxon>Brucellaceae</taxon>
        <taxon>Brucella/Ochrobactrum group</taxon>
        <taxon>Brucella</taxon>
    </lineage>
</organism>
<keyword evidence="3" id="KW-0731">Sigma factor</keyword>
<keyword evidence="4" id="KW-0804">Transcription</keyword>
<dbReference type="EMBL" id="MOEC01000004">
    <property type="protein sequence ID" value="OIS94460.1"/>
    <property type="molecule type" value="Genomic_DNA"/>
</dbReference>
<evidence type="ECO:0000313" key="8">
    <source>
        <dbReference type="Proteomes" id="UP000182985"/>
    </source>
</evidence>
<comment type="similarity">
    <text evidence="1">Belongs to the sigma-70 factor family. ECF subfamily.</text>
</comment>
<dbReference type="GO" id="GO:0003677">
    <property type="term" value="F:DNA binding"/>
    <property type="evidence" value="ECO:0007669"/>
    <property type="project" value="InterPro"/>
</dbReference>
<dbReference type="InterPro" id="IPR013249">
    <property type="entry name" value="RNA_pol_sigma70_r4_t2"/>
</dbReference>
<comment type="caution">
    <text evidence="7">The sequence shown here is derived from an EMBL/GenBank/DDBJ whole genome shotgun (WGS) entry which is preliminary data.</text>
</comment>
<keyword evidence="8" id="KW-1185">Reference proteome</keyword>
<protein>
    <submittedName>
        <fullName evidence="7">RNA polymerase subunit sigma-70</fullName>
    </submittedName>
</protein>
<proteinExistence type="inferred from homology"/>
<evidence type="ECO:0000256" key="2">
    <source>
        <dbReference type="ARBA" id="ARBA00023015"/>
    </source>
</evidence>
<dbReference type="AlphaFoldDB" id="A0A1J6HND3"/>
<dbReference type="OrthoDB" id="9803470at2"/>
<reference evidence="7 8" key="1">
    <citation type="submission" date="2016-10" db="EMBL/GenBank/DDBJ databases">
        <title>The Draft Genome Sequence of the Potato Rhizosphere Bacteria Ochrobactrum sp. IPA7.2.</title>
        <authorList>
            <person name="Gogoleva N.E."/>
            <person name="Khlopko Y.A."/>
            <person name="Burygin G.L."/>
            <person name="Plotnikov A.O."/>
        </authorList>
    </citation>
    <scope>NUCLEOTIDE SEQUENCE [LARGE SCALE GENOMIC DNA]</scope>
    <source>
        <strain evidence="7 8">IPA7.2</strain>
    </source>
</reference>
<dbReference type="SUPFAM" id="SSF88946">
    <property type="entry name" value="Sigma2 domain of RNA polymerase sigma factors"/>
    <property type="match status" value="1"/>
</dbReference>
<evidence type="ECO:0000256" key="1">
    <source>
        <dbReference type="ARBA" id="ARBA00010641"/>
    </source>
</evidence>
<dbReference type="Pfam" id="PF08281">
    <property type="entry name" value="Sigma70_r4_2"/>
    <property type="match status" value="1"/>
</dbReference>
<evidence type="ECO:0000259" key="5">
    <source>
        <dbReference type="Pfam" id="PF08281"/>
    </source>
</evidence>
<dbReference type="InterPro" id="IPR053866">
    <property type="entry name" value="PhyR_sigma2"/>
</dbReference>
<dbReference type="PANTHER" id="PTHR43133">
    <property type="entry name" value="RNA POLYMERASE ECF-TYPE SIGMA FACTO"/>
    <property type="match status" value="1"/>
</dbReference>
<sequence>MESGTPQSHEADVSHPAPESFEGQLLALLPVMRRYSRSLAKSDAEGEDLLQDCVAKALSRRGQWRGLNLRGWILTMMTNLHRNGYKSRARTRHETLDAVENVSVAATETDPFQLQQLEEAINTLPDDNRAVLMLIVVEGYSYGEAAEMLGIPVGTVMSRLSRARHRVAEHMSGSNIVTLRRNR</sequence>
<dbReference type="Gene3D" id="1.10.1740.10">
    <property type="match status" value="1"/>
</dbReference>
<evidence type="ECO:0000256" key="3">
    <source>
        <dbReference type="ARBA" id="ARBA00023082"/>
    </source>
</evidence>
<dbReference type="RefSeq" id="WP_071630876.1">
    <property type="nucleotide sequence ID" value="NZ_MOEC01000004.1"/>
</dbReference>
<gene>
    <name evidence="7" type="ORF">BLA27_05850</name>
</gene>
<dbReference type="Pfam" id="PF22029">
    <property type="entry name" value="PhyR_sigma2"/>
    <property type="match status" value="1"/>
</dbReference>
<dbReference type="InterPro" id="IPR039425">
    <property type="entry name" value="RNA_pol_sigma-70-like"/>
</dbReference>
<accession>A0A1J6HND3</accession>
<dbReference type="Proteomes" id="UP000182985">
    <property type="component" value="Unassembled WGS sequence"/>
</dbReference>
<dbReference type="SUPFAM" id="SSF88659">
    <property type="entry name" value="Sigma3 and sigma4 domains of RNA polymerase sigma factors"/>
    <property type="match status" value="1"/>
</dbReference>